<reference evidence="2" key="2">
    <citation type="submission" date="2021-04" db="EMBL/GenBank/DDBJ databases">
        <authorList>
            <person name="Podell S."/>
        </authorList>
    </citation>
    <scope>NUCLEOTIDE SEQUENCE</scope>
    <source>
        <strain evidence="2">Hildebrandi</strain>
    </source>
</reference>
<dbReference type="Proteomes" id="UP000693970">
    <property type="component" value="Unassembled WGS sequence"/>
</dbReference>
<sequence length="458" mass="50739">MVVLRKNPDSSTASLSRLSSRSESSRWIGSPTLSLPLYDANNSSSSMGSIGSADGNSPRKVIDRRRVPRRRASTSDDVLPLFNASNSSCGSSCGSELSPERTRSSSKERRIGRSYSGNSTVSSVAKQKKARLHFIREFGTESSFQIIILFIIFMLVLHVKSGAEFTADTLQRLRQEESLSLLQLQKIERQSLSLHENIRRRLQRDGILAANENDPLEPQHRQLEEMTSEINGQVATLQKRIQLAARKEIIKTYGEGPVKVVIELDFGGGDEETKVKEKSLGASLTEQISIALLPETPHAVGILLDQIGNGMWDGAGLEWDTLSNILQFRPSKTDTSTRLKRLEFVEHHPSDPRTNPGLHHGPWTVGLRESIPDEAAVDGENVAEAAASGNPLELFINLADNREAFRHETCIGKILDGFYALQRLLEATRMQEGKAITNVKVKSVTAMHITNHEINQLF</sequence>
<dbReference type="OrthoDB" id="48204at2759"/>
<reference evidence="2" key="1">
    <citation type="journal article" date="2021" name="Sci. Rep.">
        <title>Diploid genomic architecture of Nitzschia inconspicua, an elite biomass production diatom.</title>
        <authorList>
            <person name="Oliver A."/>
            <person name="Podell S."/>
            <person name="Pinowska A."/>
            <person name="Traller J.C."/>
            <person name="Smith S.R."/>
            <person name="McClure R."/>
            <person name="Beliaev A."/>
            <person name="Bohutskyi P."/>
            <person name="Hill E.A."/>
            <person name="Rabines A."/>
            <person name="Zheng H."/>
            <person name="Allen L.Z."/>
            <person name="Kuo A."/>
            <person name="Grigoriev I.V."/>
            <person name="Allen A.E."/>
            <person name="Hazlebeck D."/>
            <person name="Allen E.E."/>
        </authorList>
    </citation>
    <scope>NUCLEOTIDE SEQUENCE</scope>
    <source>
        <strain evidence="2">Hildebrandi</strain>
    </source>
</reference>
<evidence type="ECO:0000313" key="2">
    <source>
        <dbReference type="EMBL" id="KAG7358909.1"/>
    </source>
</evidence>
<feature type="region of interest" description="Disordered" evidence="1">
    <location>
        <begin position="44"/>
        <end position="73"/>
    </location>
</feature>
<proteinExistence type="predicted"/>
<feature type="region of interest" description="Disordered" evidence="1">
    <location>
        <begin position="1"/>
        <end position="21"/>
    </location>
</feature>
<gene>
    <name evidence="2" type="ORF">IV203_015498</name>
</gene>
<protein>
    <submittedName>
        <fullName evidence="2">Uncharacterized protein</fullName>
    </submittedName>
</protein>
<name>A0A9K3LAX5_9STRA</name>
<feature type="compositionally biased region" description="Basic and acidic residues" evidence="1">
    <location>
        <begin position="98"/>
        <end position="111"/>
    </location>
</feature>
<keyword evidence="3" id="KW-1185">Reference proteome</keyword>
<evidence type="ECO:0000256" key="1">
    <source>
        <dbReference type="SAM" id="MobiDB-lite"/>
    </source>
</evidence>
<comment type="caution">
    <text evidence="2">The sequence shown here is derived from an EMBL/GenBank/DDBJ whole genome shotgun (WGS) entry which is preliminary data.</text>
</comment>
<dbReference type="AlphaFoldDB" id="A0A9K3LAX5"/>
<accession>A0A9K3LAX5</accession>
<organism evidence="2 3">
    <name type="scientific">Nitzschia inconspicua</name>
    <dbReference type="NCBI Taxonomy" id="303405"/>
    <lineage>
        <taxon>Eukaryota</taxon>
        <taxon>Sar</taxon>
        <taxon>Stramenopiles</taxon>
        <taxon>Ochrophyta</taxon>
        <taxon>Bacillariophyta</taxon>
        <taxon>Bacillariophyceae</taxon>
        <taxon>Bacillariophycidae</taxon>
        <taxon>Bacillariales</taxon>
        <taxon>Bacillariaceae</taxon>
        <taxon>Nitzschia</taxon>
    </lineage>
</organism>
<dbReference type="EMBL" id="JAGRRH010000014">
    <property type="protein sequence ID" value="KAG7358909.1"/>
    <property type="molecule type" value="Genomic_DNA"/>
</dbReference>
<feature type="region of interest" description="Disordered" evidence="1">
    <location>
        <begin position="86"/>
        <end position="122"/>
    </location>
</feature>
<evidence type="ECO:0000313" key="3">
    <source>
        <dbReference type="Proteomes" id="UP000693970"/>
    </source>
</evidence>
<feature type="compositionally biased region" description="Low complexity" evidence="1">
    <location>
        <begin position="86"/>
        <end position="95"/>
    </location>
</feature>
<feature type="compositionally biased region" description="Low complexity" evidence="1">
    <location>
        <begin position="10"/>
        <end position="21"/>
    </location>
</feature>